<gene>
    <name evidence="4" type="ORF">ACFQHW_06850</name>
</gene>
<protein>
    <submittedName>
        <fullName evidence="4">Glycosyltransferase family 8 protein</fullName>
    </submittedName>
</protein>
<dbReference type="CDD" id="cd04194">
    <property type="entry name" value="GT8_A4GalT_like"/>
    <property type="match status" value="1"/>
</dbReference>
<dbReference type="InterPro" id="IPR002495">
    <property type="entry name" value="Glyco_trans_8"/>
</dbReference>
<organism evidence="4 5">
    <name type="scientific">Lapidilactobacillus achengensis</name>
    <dbReference type="NCBI Taxonomy" id="2486000"/>
    <lineage>
        <taxon>Bacteria</taxon>
        <taxon>Bacillati</taxon>
        <taxon>Bacillota</taxon>
        <taxon>Bacilli</taxon>
        <taxon>Lactobacillales</taxon>
        <taxon>Lactobacillaceae</taxon>
        <taxon>Lapidilactobacillus</taxon>
    </lineage>
</organism>
<name>A0ABW1UMY8_9LACO</name>
<evidence type="ECO:0000313" key="5">
    <source>
        <dbReference type="Proteomes" id="UP001596310"/>
    </source>
</evidence>
<dbReference type="Pfam" id="PF01501">
    <property type="entry name" value="Glyco_transf_8"/>
    <property type="match status" value="1"/>
</dbReference>
<keyword evidence="1" id="KW-0328">Glycosyltransferase</keyword>
<dbReference type="PANTHER" id="PTHR13778:SF47">
    <property type="entry name" value="LIPOPOLYSACCHARIDE 1,3-GALACTOSYLTRANSFERASE"/>
    <property type="match status" value="1"/>
</dbReference>
<keyword evidence="3" id="KW-0479">Metal-binding</keyword>
<dbReference type="RefSeq" id="WP_164511096.1">
    <property type="nucleotide sequence ID" value="NZ_JBHSSM010000016.1"/>
</dbReference>
<dbReference type="Gene3D" id="3.90.550.10">
    <property type="entry name" value="Spore Coat Polysaccharide Biosynthesis Protein SpsA, Chain A"/>
    <property type="match status" value="1"/>
</dbReference>
<dbReference type="InterPro" id="IPR029044">
    <property type="entry name" value="Nucleotide-diphossugar_trans"/>
</dbReference>
<dbReference type="InterPro" id="IPR050748">
    <property type="entry name" value="Glycosyltrans_8_dom-fam"/>
</dbReference>
<evidence type="ECO:0000313" key="4">
    <source>
        <dbReference type="EMBL" id="MFC6315294.1"/>
    </source>
</evidence>
<reference evidence="5" key="1">
    <citation type="journal article" date="2019" name="Int. J. Syst. Evol. Microbiol.">
        <title>The Global Catalogue of Microorganisms (GCM) 10K type strain sequencing project: providing services to taxonomists for standard genome sequencing and annotation.</title>
        <authorList>
            <consortium name="The Broad Institute Genomics Platform"/>
            <consortium name="The Broad Institute Genome Sequencing Center for Infectious Disease"/>
            <person name="Wu L."/>
            <person name="Ma J."/>
        </authorList>
    </citation>
    <scope>NUCLEOTIDE SEQUENCE [LARGE SCALE GENOMIC DNA]</scope>
    <source>
        <strain evidence="5">CCM 8897</strain>
    </source>
</reference>
<keyword evidence="2" id="KW-0808">Transferase</keyword>
<dbReference type="PANTHER" id="PTHR13778">
    <property type="entry name" value="GLYCOSYLTRANSFERASE 8 DOMAIN-CONTAINING PROTEIN"/>
    <property type="match status" value="1"/>
</dbReference>
<proteinExistence type="predicted"/>
<keyword evidence="5" id="KW-1185">Reference proteome</keyword>
<evidence type="ECO:0000256" key="2">
    <source>
        <dbReference type="ARBA" id="ARBA00022679"/>
    </source>
</evidence>
<evidence type="ECO:0000256" key="3">
    <source>
        <dbReference type="ARBA" id="ARBA00022723"/>
    </source>
</evidence>
<accession>A0ABW1UMY8</accession>
<sequence>MTQPQKMIPIFFGIDDKYAPYLSVTLQSLLSNRGADTSYQITVLYQTLSLENQEKLRALVPASCTIEFVGLAADLYDRFDGDKNTLRADYFTLTIYYRLFIADLFPQYQRAIYLDADTIVTRDLTPLFETDLGTNVIGAIPDAFICNHPEPRRYAEQAIGVDPDHYVNSGVLLMDLAALRAQHFSAKFLALLNQYHFELIAPDQDYLNAICSGKTLYLAPKWNAQTEYILAEIKLALPAIIHFNLFGKPWCYDAIPFEEEFWKYAKMSPYYEEIAAFKANYAAQKIKHDQAKKSLLVERISSIPATPVTFTKVAAEGGAIQL</sequence>
<evidence type="ECO:0000256" key="1">
    <source>
        <dbReference type="ARBA" id="ARBA00022676"/>
    </source>
</evidence>
<dbReference type="EMBL" id="JBHSSM010000016">
    <property type="protein sequence ID" value="MFC6315294.1"/>
    <property type="molecule type" value="Genomic_DNA"/>
</dbReference>
<comment type="caution">
    <text evidence="4">The sequence shown here is derived from an EMBL/GenBank/DDBJ whole genome shotgun (WGS) entry which is preliminary data.</text>
</comment>
<dbReference type="Proteomes" id="UP001596310">
    <property type="component" value="Unassembled WGS sequence"/>
</dbReference>
<dbReference type="SUPFAM" id="SSF53448">
    <property type="entry name" value="Nucleotide-diphospho-sugar transferases"/>
    <property type="match status" value="1"/>
</dbReference>